<dbReference type="GO" id="GO:0004984">
    <property type="term" value="F:olfactory receptor activity"/>
    <property type="evidence" value="ECO:0007669"/>
    <property type="project" value="InterPro"/>
</dbReference>
<protein>
    <submittedName>
        <fullName evidence="10">Uncharacterized protein</fullName>
    </submittedName>
</protein>
<dbReference type="EMBL" id="OU896709">
    <property type="protein sequence ID" value="CAH1160258.1"/>
    <property type="molecule type" value="Genomic_DNA"/>
</dbReference>
<proteinExistence type="predicted"/>
<evidence type="ECO:0000256" key="8">
    <source>
        <dbReference type="ARBA" id="ARBA00023170"/>
    </source>
</evidence>
<dbReference type="AlphaFoldDB" id="A0A9P0DP85"/>
<dbReference type="Proteomes" id="UP001153737">
    <property type="component" value="Chromosome 3"/>
</dbReference>
<gene>
    <name evidence="10" type="ORF">PHAECO_LOCUS7443</name>
</gene>
<comment type="subcellular location">
    <subcellularLocation>
        <location evidence="1">Cell membrane</location>
        <topology evidence="1">Multi-pass membrane protein</topology>
    </subcellularLocation>
</comment>
<dbReference type="OrthoDB" id="6710891at2759"/>
<sequence length="117" mass="13420">MIVVSMQFLTISSSGQEVRFRVKGAIFIITVISQLSFSCIPVSLLQDESEESNNAIYECQWEENTEDFKKKMNLIMMRSQSRISVTAGGLFEMDRMAYLNVCRSTWSIYTLLNTLQP</sequence>
<evidence type="ECO:0000256" key="1">
    <source>
        <dbReference type="ARBA" id="ARBA00004651"/>
    </source>
</evidence>
<dbReference type="GO" id="GO:0005549">
    <property type="term" value="F:odorant binding"/>
    <property type="evidence" value="ECO:0007669"/>
    <property type="project" value="InterPro"/>
</dbReference>
<keyword evidence="11" id="KW-1185">Reference proteome</keyword>
<keyword evidence="5" id="KW-0552">Olfaction</keyword>
<dbReference type="GO" id="GO:0005886">
    <property type="term" value="C:plasma membrane"/>
    <property type="evidence" value="ECO:0007669"/>
    <property type="project" value="UniProtKB-SubCell"/>
</dbReference>
<keyword evidence="8" id="KW-0675">Receptor</keyword>
<organism evidence="10 11">
    <name type="scientific">Phaedon cochleariae</name>
    <name type="common">Mustard beetle</name>
    <dbReference type="NCBI Taxonomy" id="80249"/>
    <lineage>
        <taxon>Eukaryota</taxon>
        <taxon>Metazoa</taxon>
        <taxon>Ecdysozoa</taxon>
        <taxon>Arthropoda</taxon>
        <taxon>Hexapoda</taxon>
        <taxon>Insecta</taxon>
        <taxon>Pterygota</taxon>
        <taxon>Neoptera</taxon>
        <taxon>Endopterygota</taxon>
        <taxon>Coleoptera</taxon>
        <taxon>Polyphaga</taxon>
        <taxon>Cucujiformia</taxon>
        <taxon>Chrysomeloidea</taxon>
        <taxon>Chrysomelidae</taxon>
        <taxon>Chrysomelinae</taxon>
        <taxon>Chrysomelini</taxon>
        <taxon>Phaedon</taxon>
    </lineage>
</organism>
<evidence type="ECO:0000256" key="7">
    <source>
        <dbReference type="ARBA" id="ARBA00023136"/>
    </source>
</evidence>
<evidence type="ECO:0000256" key="2">
    <source>
        <dbReference type="ARBA" id="ARBA00022475"/>
    </source>
</evidence>
<accession>A0A9P0DP85</accession>
<evidence type="ECO:0000256" key="5">
    <source>
        <dbReference type="ARBA" id="ARBA00022725"/>
    </source>
</evidence>
<dbReference type="InterPro" id="IPR004117">
    <property type="entry name" value="7tm6_olfct_rcpt"/>
</dbReference>
<evidence type="ECO:0000256" key="6">
    <source>
        <dbReference type="ARBA" id="ARBA00022989"/>
    </source>
</evidence>
<dbReference type="PANTHER" id="PTHR21137">
    <property type="entry name" value="ODORANT RECEPTOR"/>
    <property type="match status" value="1"/>
</dbReference>
<evidence type="ECO:0000256" key="4">
    <source>
        <dbReference type="ARBA" id="ARBA00022692"/>
    </source>
</evidence>
<keyword evidence="2" id="KW-1003">Cell membrane</keyword>
<evidence type="ECO:0000256" key="9">
    <source>
        <dbReference type="ARBA" id="ARBA00023224"/>
    </source>
</evidence>
<keyword evidence="6" id="KW-1133">Transmembrane helix</keyword>
<evidence type="ECO:0000313" key="11">
    <source>
        <dbReference type="Proteomes" id="UP001153737"/>
    </source>
</evidence>
<keyword evidence="4" id="KW-0812">Transmembrane</keyword>
<keyword evidence="3" id="KW-0716">Sensory transduction</keyword>
<keyword evidence="7" id="KW-0472">Membrane</keyword>
<evidence type="ECO:0000256" key="3">
    <source>
        <dbReference type="ARBA" id="ARBA00022606"/>
    </source>
</evidence>
<evidence type="ECO:0000313" key="10">
    <source>
        <dbReference type="EMBL" id="CAH1160258.1"/>
    </source>
</evidence>
<dbReference type="GO" id="GO:0007165">
    <property type="term" value="P:signal transduction"/>
    <property type="evidence" value="ECO:0007669"/>
    <property type="project" value="UniProtKB-KW"/>
</dbReference>
<dbReference type="Pfam" id="PF02949">
    <property type="entry name" value="7tm_6"/>
    <property type="match status" value="1"/>
</dbReference>
<keyword evidence="9" id="KW-0807">Transducer</keyword>
<reference evidence="10" key="2">
    <citation type="submission" date="2022-10" db="EMBL/GenBank/DDBJ databases">
        <authorList>
            <consortium name="ENA_rothamsted_submissions"/>
            <consortium name="culmorum"/>
            <person name="King R."/>
        </authorList>
    </citation>
    <scope>NUCLEOTIDE SEQUENCE</scope>
</reference>
<dbReference type="PANTHER" id="PTHR21137:SF35">
    <property type="entry name" value="ODORANT RECEPTOR 19A-RELATED"/>
    <property type="match status" value="1"/>
</dbReference>
<name>A0A9P0DP85_PHACE</name>
<reference evidence="10" key="1">
    <citation type="submission" date="2022-01" db="EMBL/GenBank/DDBJ databases">
        <authorList>
            <person name="King R."/>
        </authorList>
    </citation>
    <scope>NUCLEOTIDE SEQUENCE</scope>
</reference>